<evidence type="ECO:0000256" key="1">
    <source>
        <dbReference type="SAM" id="MobiDB-lite"/>
    </source>
</evidence>
<evidence type="ECO:0000313" key="2">
    <source>
        <dbReference type="EMBL" id="MDR7167366.1"/>
    </source>
</evidence>
<keyword evidence="3" id="KW-1185">Reference proteome</keyword>
<dbReference type="Proteomes" id="UP001251217">
    <property type="component" value="Unassembled WGS sequence"/>
</dbReference>
<accession>A0ABU1XBB1</accession>
<sequence length="91" mass="10503">MIFPHHRSSTPVRNSQRARRSAAQSSTSELREDECRIGIRFRGQPTLHYRALREVAERFAAAMRLRGVAIDIDTRLSEGLRPLPCERLWTS</sequence>
<protein>
    <submittedName>
        <fullName evidence="2">Uncharacterized protein</fullName>
    </submittedName>
</protein>
<name>A0ABU1XBB1_9NOCA</name>
<evidence type="ECO:0000313" key="3">
    <source>
        <dbReference type="Proteomes" id="UP001251217"/>
    </source>
</evidence>
<organism evidence="2 3">
    <name type="scientific">Nocardia kruczakiae</name>
    <dbReference type="NCBI Taxonomy" id="261477"/>
    <lineage>
        <taxon>Bacteria</taxon>
        <taxon>Bacillati</taxon>
        <taxon>Actinomycetota</taxon>
        <taxon>Actinomycetes</taxon>
        <taxon>Mycobacteriales</taxon>
        <taxon>Nocardiaceae</taxon>
        <taxon>Nocardia</taxon>
    </lineage>
</organism>
<proteinExistence type="predicted"/>
<dbReference type="EMBL" id="JAVDWW010000001">
    <property type="protein sequence ID" value="MDR7167366.1"/>
    <property type="molecule type" value="Genomic_DNA"/>
</dbReference>
<gene>
    <name evidence="2" type="ORF">J2W56_001084</name>
</gene>
<reference evidence="2 3" key="1">
    <citation type="submission" date="2023-07" db="EMBL/GenBank/DDBJ databases">
        <title>Sorghum-associated microbial communities from plants grown in Nebraska, USA.</title>
        <authorList>
            <person name="Schachtman D."/>
        </authorList>
    </citation>
    <scope>NUCLEOTIDE SEQUENCE [LARGE SCALE GENOMIC DNA]</scope>
    <source>
        <strain evidence="2 3">4272</strain>
    </source>
</reference>
<comment type="caution">
    <text evidence="2">The sequence shown here is derived from an EMBL/GenBank/DDBJ whole genome shotgun (WGS) entry which is preliminary data.</text>
</comment>
<feature type="region of interest" description="Disordered" evidence="1">
    <location>
        <begin position="1"/>
        <end position="30"/>
    </location>
</feature>